<dbReference type="EMBL" id="JBHSCX010000020">
    <property type="protein sequence ID" value="MFC4363751.1"/>
    <property type="molecule type" value="Genomic_DNA"/>
</dbReference>
<evidence type="ECO:0000313" key="6">
    <source>
        <dbReference type="EMBL" id="MFC4363751.1"/>
    </source>
</evidence>
<dbReference type="EC" id="1.14.13.-" evidence="6"/>
<comment type="similarity">
    <text evidence="1">Belongs to the FMO family.</text>
</comment>
<dbReference type="PIRSF" id="PIRSF000332">
    <property type="entry name" value="FMO"/>
    <property type="match status" value="1"/>
</dbReference>
<keyword evidence="6" id="KW-0503">Monooxygenase</keyword>
<reference evidence="7" key="1">
    <citation type="journal article" date="2019" name="Int. J. Syst. Evol. Microbiol.">
        <title>The Global Catalogue of Microorganisms (GCM) 10K type strain sequencing project: providing services to taxonomists for standard genome sequencing and annotation.</title>
        <authorList>
            <consortium name="The Broad Institute Genomics Platform"/>
            <consortium name="The Broad Institute Genome Sequencing Center for Infectious Disease"/>
            <person name="Wu L."/>
            <person name="Ma J."/>
        </authorList>
    </citation>
    <scope>NUCLEOTIDE SEQUENCE [LARGE SCALE GENOMIC DNA]</scope>
    <source>
        <strain evidence="7">CECT 8570</strain>
    </source>
</reference>
<name>A0ABV8V784_9GAMM</name>
<dbReference type="InterPro" id="IPR036188">
    <property type="entry name" value="FAD/NAD-bd_sf"/>
</dbReference>
<evidence type="ECO:0000256" key="5">
    <source>
        <dbReference type="ARBA" id="ARBA00023002"/>
    </source>
</evidence>
<accession>A0ABV8V784</accession>
<keyword evidence="3" id="KW-0274">FAD</keyword>
<organism evidence="6 7">
    <name type="scientific">Simiduia curdlanivorans</name>
    <dbReference type="NCBI Taxonomy" id="1492769"/>
    <lineage>
        <taxon>Bacteria</taxon>
        <taxon>Pseudomonadati</taxon>
        <taxon>Pseudomonadota</taxon>
        <taxon>Gammaproteobacteria</taxon>
        <taxon>Cellvibrionales</taxon>
        <taxon>Cellvibrionaceae</taxon>
        <taxon>Simiduia</taxon>
    </lineage>
</organism>
<dbReference type="Pfam" id="PF00743">
    <property type="entry name" value="FMO-like"/>
    <property type="match status" value="1"/>
</dbReference>
<gene>
    <name evidence="6" type="ORF">ACFOX3_15655</name>
</gene>
<protein>
    <submittedName>
        <fullName evidence="6">Flavin-containing monooxygenase</fullName>
        <ecNumber evidence="6">1.14.13.-</ecNumber>
    </submittedName>
</protein>
<keyword evidence="2" id="KW-0285">Flavoprotein</keyword>
<evidence type="ECO:0000256" key="2">
    <source>
        <dbReference type="ARBA" id="ARBA00022630"/>
    </source>
</evidence>
<sequence length="452" mass="50875">MQSQQHYAIIGAGPMGLCTARQLKQYGIAFTGFELHSDVGGLWDIDNPHSTMYHTAHLISSKHMTEFSAFPMRAGVATFPRHDELCAYFKDYAKAFDLYGHYEFSTKVIHCEPNDQGWAITTEKNGVQQTRQFKGLLIANGTLHKPNTVALPGKFDGELIHSSHYKSPEQFKGKRVLIQGCGNSACDIAIDAVHFAKNIDMSVRRGYYFLPKFIMGKPSDTLGGAIKLPRRLKQIIDAFLIRMIMGKPSQYGLPDPDYRMYESHPVINSLILHHLGHGDIYPRKDIVRVEGKTVTFADGESREYDMILQATGYQLDYPFIARDELNWQGMAPSLYLNVFHPEHKNLFMMGMVEATGLGWQGRDEQAEMVALYIAQQQHGSNSAKALAQTVQEKAGQRADGGYAYLELERMAYYVDKTTYRNAVIAHTNALKADWPEHQLPKQDAHASLAGQH</sequence>
<keyword evidence="5 6" id="KW-0560">Oxidoreductase</keyword>
<keyword evidence="4" id="KW-0521">NADP</keyword>
<dbReference type="PANTHER" id="PTHR23023">
    <property type="entry name" value="DIMETHYLANILINE MONOOXYGENASE"/>
    <property type="match status" value="1"/>
</dbReference>
<dbReference type="InterPro" id="IPR020946">
    <property type="entry name" value="Flavin_mOase-like"/>
</dbReference>
<dbReference type="GO" id="GO:0004497">
    <property type="term" value="F:monooxygenase activity"/>
    <property type="evidence" value="ECO:0007669"/>
    <property type="project" value="UniProtKB-KW"/>
</dbReference>
<evidence type="ECO:0000256" key="1">
    <source>
        <dbReference type="ARBA" id="ARBA00009183"/>
    </source>
</evidence>
<evidence type="ECO:0000313" key="7">
    <source>
        <dbReference type="Proteomes" id="UP001595840"/>
    </source>
</evidence>
<dbReference type="SUPFAM" id="SSF51905">
    <property type="entry name" value="FAD/NAD(P)-binding domain"/>
    <property type="match status" value="2"/>
</dbReference>
<comment type="caution">
    <text evidence="6">The sequence shown here is derived from an EMBL/GenBank/DDBJ whole genome shotgun (WGS) entry which is preliminary data.</text>
</comment>
<evidence type="ECO:0000256" key="3">
    <source>
        <dbReference type="ARBA" id="ARBA00022827"/>
    </source>
</evidence>
<dbReference type="InterPro" id="IPR000960">
    <property type="entry name" value="Flavin_mOase"/>
</dbReference>
<dbReference type="PRINTS" id="PR00370">
    <property type="entry name" value="FMOXYGENASE"/>
</dbReference>
<dbReference type="Gene3D" id="3.50.50.60">
    <property type="entry name" value="FAD/NAD(P)-binding domain"/>
    <property type="match status" value="1"/>
</dbReference>
<dbReference type="RefSeq" id="WP_290261752.1">
    <property type="nucleotide sequence ID" value="NZ_JAUFQG010000004.1"/>
</dbReference>
<evidence type="ECO:0000256" key="4">
    <source>
        <dbReference type="ARBA" id="ARBA00022857"/>
    </source>
</evidence>
<proteinExistence type="inferred from homology"/>
<dbReference type="Proteomes" id="UP001595840">
    <property type="component" value="Unassembled WGS sequence"/>
</dbReference>
<keyword evidence="7" id="KW-1185">Reference proteome</keyword>
<dbReference type="InterPro" id="IPR050346">
    <property type="entry name" value="FMO-like"/>
</dbReference>